<keyword evidence="2" id="KW-1185">Reference proteome</keyword>
<evidence type="ECO:0000313" key="1">
    <source>
        <dbReference type="EMBL" id="GME80702.1"/>
    </source>
</evidence>
<name>A0ACB5T5D4_AMBMO</name>
<reference evidence="1" key="1">
    <citation type="submission" date="2023-04" db="EMBL/GenBank/DDBJ databases">
        <title>Ambrosiozyma monospora NBRC 10751.</title>
        <authorList>
            <person name="Ichikawa N."/>
            <person name="Sato H."/>
            <person name="Tonouchi N."/>
        </authorList>
    </citation>
    <scope>NUCLEOTIDE SEQUENCE</scope>
    <source>
        <strain evidence="1">NBRC 10751</strain>
    </source>
</reference>
<organism evidence="1 2">
    <name type="scientific">Ambrosiozyma monospora</name>
    <name type="common">Yeast</name>
    <name type="synonym">Endomycopsis monosporus</name>
    <dbReference type="NCBI Taxonomy" id="43982"/>
    <lineage>
        <taxon>Eukaryota</taxon>
        <taxon>Fungi</taxon>
        <taxon>Dikarya</taxon>
        <taxon>Ascomycota</taxon>
        <taxon>Saccharomycotina</taxon>
        <taxon>Pichiomycetes</taxon>
        <taxon>Pichiales</taxon>
        <taxon>Pichiaceae</taxon>
        <taxon>Ambrosiozyma</taxon>
    </lineage>
</organism>
<gene>
    <name evidence="1" type="ORF">Amon02_000457700</name>
</gene>
<accession>A0ACB5T5D4</accession>
<comment type="caution">
    <text evidence="1">The sequence shown here is derived from an EMBL/GenBank/DDBJ whole genome shotgun (WGS) entry which is preliminary data.</text>
</comment>
<proteinExistence type="predicted"/>
<dbReference type="Proteomes" id="UP001165064">
    <property type="component" value="Unassembled WGS sequence"/>
</dbReference>
<protein>
    <submittedName>
        <fullName evidence="1">Unnamed protein product</fullName>
    </submittedName>
</protein>
<dbReference type="EMBL" id="BSXS01003173">
    <property type="protein sequence ID" value="GME80702.1"/>
    <property type="molecule type" value="Genomic_DNA"/>
</dbReference>
<sequence length="411" mass="45994">MKAPDSYMGVLLFDSRDPKKYPIKLSTDQKKLKSTTQQLIASLTPTPSPSQQQSSYSAVSNLFTSGPSAFKKDKEKEKDKDKDKDKEKDERDRDSDKEKEKDNTEKDLKNPTVSNPRILETFIHLFGLETSSPKDVNTLYKFYRFWCASLEGKMVTNKGYLKLRYPTSKSDEIELNGMDNWKNVMCYLDALLVSMFYSSSNFDFLLDSHVDESLSPDLQIEIEQLKVILRFIVSLLRAGEYIPFTIMKQLCIMLSSLGCDLTLSYTQQDSLQLYEFLAECLSLPLITIKLDIIHSGKLNVKDDLRLIEERALLISVPTSINYNSIAENGSGSESRSNSKADGKAAEPNQNNDDKNVTLKGTTTEGATNVSMNGGEDKKATSTNAKGPTTEIPTVSSSDLDEGSNRETLLPP</sequence>
<evidence type="ECO:0000313" key="2">
    <source>
        <dbReference type="Proteomes" id="UP001165064"/>
    </source>
</evidence>